<feature type="compositionally biased region" description="Acidic residues" evidence="10">
    <location>
        <begin position="53"/>
        <end position="63"/>
    </location>
</feature>
<keyword evidence="7" id="KW-1005">Bacterial flagellum biogenesis</keyword>
<evidence type="ECO:0000256" key="8">
    <source>
        <dbReference type="ARBA" id="ARBA00022927"/>
    </source>
</evidence>
<evidence type="ECO:0000256" key="2">
    <source>
        <dbReference type="ARBA" id="ARBA00004496"/>
    </source>
</evidence>
<keyword evidence="12" id="KW-0282">Flagellum</keyword>
<keyword evidence="6" id="KW-0963">Cytoplasm</keyword>
<keyword evidence="9" id="KW-1006">Bacterial flagellum protein export</keyword>
<evidence type="ECO:0000256" key="9">
    <source>
        <dbReference type="ARBA" id="ARBA00023225"/>
    </source>
</evidence>
<dbReference type="PANTHER" id="PTHR34982:SF1">
    <property type="entry name" value="FLAGELLAR ASSEMBLY PROTEIN FLIH"/>
    <property type="match status" value="1"/>
</dbReference>
<evidence type="ECO:0000256" key="3">
    <source>
        <dbReference type="ARBA" id="ARBA00006602"/>
    </source>
</evidence>
<comment type="similarity">
    <text evidence="3">Belongs to the FliH family.</text>
</comment>
<evidence type="ECO:0000259" key="11">
    <source>
        <dbReference type="Pfam" id="PF02108"/>
    </source>
</evidence>
<evidence type="ECO:0000256" key="5">
    <source>
        <dbReference type="ARBA" id="ARBA00022448"/>
    </source>
</evidence>
<dbReference type="PRINTS" id="PR01003">
    <property type="entry name" value="FLGFLIH"/>
</dbReference>
<sequence>MTEAGKSPVRVIKAAQHESSDVWPLPDVQANESLEETEKTNALGKKKGWVFEPPEEPASEPEPLTVEEIDEIRQAAYEEGFNQGKEEGFAVGVEEGKAQGLEEGTAQGIEEGTAQGLETGKETIEQLAQNWQNLVEQLHQPLATVDKNVEEQLLNLVVQLTEAVVLQEAKTHPDILMAAISTGIKSLPSHDAQTQIYLHPDDIKIVEAQFGVEHINESGWRLLPAPQLSQGSCQIENSTSNIDLQVKTRLKQVLEPFLQDAIHQE</sequence>
<evidence type="ECO:0000256" key="4">
    <source>
        <dbReference type="ARBA" id="ARBA00016507"/>
    </source>
</evidence>
<keyword evidence="13" id="KW-1185">Reference proteome</keyword>
<dbReference type="InterPro" id="IPR000563">
    <property type="entry name" value="Flag_FliH"/>
</dbReference>
<feature type="region of interest" description="Disordered" evidence="10">
    <location>
        <begin position="1"/>
        <end position="63"/>
    </location>
</feature>
<feature type="domain" description="Flagellar assembly protein FliH/Type III secretion system HrpE" evidence="11">
    <location>
        <begin position="127"/>
        <end position="253"/>
    </location>
</feature>
<comment type="function">
    <text evidence="1">Needed for flagellar regrowth and assembly.</text>
</comment>
<dbReference type="Pfam" id="PF02108">
    <property type="entry name" value="FliH"/>
    <property type="match status" value="1"/>
</dbReference>
<reference evidence="12 13" key="1">
    <citation type="journal article" date="2019" name="Int. J. Syst. Evol. Microbiol.">
        <title>The Global Catalogue of Microorganisms (GCM) 10K type strain sequencing project: providing services to taxonomists for standard genome sequencing and annotation.</title>
        <authorList>
            <consortium name="The Broad Institute Genomics Platform"/>
            <consortium name="The Broad Institute Genome Sequencing Center for Infectious Disease"/>
            <person name="Wu L."/>
            <person name="Ma J."/>
        </authorList>
    </citation>
    <scope>NUCLEOTIDE SEQUENCE [LARGE SCALE GENOMIC DNA]</scope>
    <source>
        <strain evidence="12 13">JCM 15608</strain>
    </source>
</reference>
<dbReference type="InterPro" id="IPR018035">
    <property type="entry name" value="Flagellar_FliH/T3SS_HrpE"/>
</dbReference>
<dbReference type="Proteomes" id="UP001500021">
    <property type="component" value="Unassembled WGS sequence"/>
</dbReference>
<comment type="caution">
    <text evidence="12">The sequence shown here is derived from an EMBL/GenBank/DDBJ whole genome shotgun (WGS) entry which is preliminary data.</text>
</comment>
<dbReference type="NCBIfam" id="NF004270">
    <property type="entry name" value="PRK05687.2-1"/>
    <property type="match status" value="1"/>
</dbReference>
<proteinExistence type="inferred from homology"/>
<evidence type="ECO:0000313" key="12">
    <source>
        <dbReference type="EMBL" id="GAA0815614.1"/>
    </source>
</evidence>
<evidence type="ECO:0000313" key="13">
    <source>
        <dbReference type="Proteomes" id="UP001500021"/>
    </source>
</evidence>
<dbReference type="InterPro" id="IPR051472">
    <property type="entry name" value="T3SS_Stator/FliH"/>
</dbReference>
<gene>
    <name evidence="12" type="primary">fliH</name>
    <name evidence="12" type="ORF">GCM10009111_14180</name>
</gene>
<evidence type="ECO:0000256" key="7">
    <source>
        <dbReference type="ARBA" id="ARBA00022795"/>
    </source>
</evidence>
<accession>A0ABN1L5T9</accession>
<keyword evidence="12" id="KW-0969">Cilium</keyword>
<name>A0ABN1L5T9_9GAMM</name>
<comment type="subcellular location">
    <subcellularLocation>
        <location evidence="2">Cytoplasm</location>
    </subcellularLocation>
</comment>
<protein>
    <recommendedName>
        <fullName evidence="4">Flagellar assembly protein FliH</fullName>
    </recommendedName>
</protein>
<organism evidence="12 13">
    <name type="scientific">Colwellia asteriadis</name>
    <dbReference type="NCBI Taxonomy" id="517723"/>
    <lineage>
        <taxon>Bacteria</taxon>
        <taxon>Pseudomonadati</taxon>
        <taxon>Pseudomonadota</taxon>
        <taxon>Gammaproteobacteria</taxon>
        <taxon>Alteromonadales</taxon>
        <taxon>Colwelliaceae</taxon>
        <taxon>Colwellia</taxon>
    </lineage>
</organism>
<evidence type="ECO:0000256" key="1">
    <source>
        <dbReference type="ARBA" id="ARBA00003041"/>
    </source>
</evidence>
<dbReference type="PANTHER" id="PTHR34982">
    <property type="entry name" value="YOP PROTEINS TRANSLOCATION PROTEIN L"/>
    <property type="match status" value="1"/>
</dbReference>
<dbReference type="RefSeq" id="WP_343816626.1">
    <property type="nucleotide sequence ID" value="NZ_BAAAFA010000004.1"/>
</dbReference>
<evidence type="ECO:0000256" key="6">
    <source>
        <dbReference type="ARBA" id="ARBA00022490"/>
    </source>
</evidence>
<keyword evidence="12" id="KW-0966">Cell projection</keyword>
<keyword evidence="8" id="KW-0653">Protein transport</keyword>
<evidence type="ECO:0000256" key="10">
    <source>
        <dbReference type="SAM" id="MobiDB-lite"/>
    </source>
</evidence>
<dbReference type="EMBL" id="BAAAFA010000004">
    <property type="protein sequence ID" value="GAA0815614.1"/>
    <property type="molecule type" value="Genomic_DNA"/>
</dbReference>
<keyword evidence="5" id="KW-0813">Transport</keyword>